<accession>A0ABW3K9B2</accession>
<evidence type="ECO:0000256" key="1">
    <source>
        <dbReference type="PROSITE-ProRule" id="PRU00339"/>
    </source>
</evidence>
<evidence type="ECO:0000313" key="3">
    <source>
        <dbReference type="EMBL" id="MFD1002605.1"/>
    </source>
</evidence>
<dbReference type="InterPro" id="IPR019734">
    <property type="entry name" value="TPR_rpt"/>
</dbReference>
<dbReference type="InterPro" id="IPR011990">
    <property type="entry name" value="TPR-like_helical_dom_sf"/>
</dbReference>
<dbReference type="Pfam" id="PF13181">
    <property type="entry name" value="TPR_8"/>
    <property type="match status" value="2"/>
</dbReference>
<feature type="region of interest" description="Disordered" evidence="2">
    <location>
        <begin position="419"/>
        <end position="465"/>
    </location>
</feature>
<dbReference type="RefSeq" id="WP_377583952.1">
    <property type="nucleotide sequence ID" value="NZ_JBHTKA010000008.1"/>
</dbReference>
<sequence>MNILNRYLFIFITLVLLYSCSSERNTWTSKAYHNTTAHYNGYFYAREEIEKIDKTLWSNLKDDYNRILRLYPALDSSQAKSYDKEVQEAIKMASIAIQRHPNSKWVDDNYILVGRARFYSLDWGNAIETFKYVNNPKLTKDKDARHRSLIFLIRTFVEHKEYNNAQAAIDYVQKEELNKENRKNLLLQKAYFHQEQGDYDNMVRSLTEAVPLLKKRDKPGRIYFIIGQVYQKLGFEAEAYNYYKKCLATNPEYEVDFYARLYLAQVTEISRSKNVAAARKSFKKLLKDSKNKDFKDKIYYEMGIFELKQKNLNDAIVNLNRSVREGSNKRIDGEAYLRLGEIYYDTLRKYELSQAYYDSAIRSLPTDYEGYTQIKARAEILNEFVKHLNTIKWQDSLLAMASLDSAQLRARIDSAYQAKKAADEKRAGKKKKRSNRIEIDSNDNNNIFARTDEEGNISQEEEETTGWYFGNTSALSLGQTEFKRIWGDVPLEDNWRRSLRSSATAASNRNQTLQPDDPNQGQPTEAPAEPADPVAAEYDRVSKQIPRTDEQKKEALGKIENAYFNLGDIYYFKLLENDNAVASYTTLLKRFPESEYEPEVLYKLYLIFKDTDPSKAETYASRLKQKYPESTFAKILINPNYLQESSLAVEKQKTLYKTAYTHFENKEYRAAVRVIDEALLLGETSFVPNLALLKVLIIGDTEDINQYQFALDEFSKKYPESSLAEYAKKLLQASKDFQLSQEKRQGIQYIRSFEEPHYFVMVYRKEEKIFASAALERLNEQSFRDLRLKTSNLVFNDDYTLTLVDGLPRVSSAIEYFQTFNEKRSTLAELRNHKFYTFVITKDNFDIFYRTKGLDEYIQFFEKNYPAENQ</sequence>
<keyword evidence="1" id="KW-0802">TPR repeat</keyword>
<dbReference type="EMBL" id="JBHTKA010000008">
    <property type="protein sequence ID" value="MFD1002605.1"/>
    <property type="molecule type" value="Genomic_DNA"/>
</dbReference>
<dbReference type="Gene3D" id="1.25.40.10">
    <property type="entry name" value="Tetratricopeptide repeat domain"/>
    <property type="match status" value="4"/>
</dbReference>
<reference evidence="4" key="1">
    <citation type="journal article" date="2019" name="Int. J. Syst. Evol. Microbiol.">
        <title>The Global Catalogue of Microorganisms (GCM) 10K type strain sequencing project: providing services to taxonomists for standard genome sequencing and annotation.</title>
        <authorList>
            <consortium name="The Broad Institute Genomics Platform"/>
            <consortium name="The Broad Institute Genome Sequencing Center for Infectious Disease"/>
            <person name="Wu L."/>
            <person name="Ma J."/>
        </authorList>
    </citation>
    <scope>NUCLEOTIDE SEQUENCE [LARGE SCALE GENOMIC DNA]</scope>
    <source>
        <strain evidence="4">CCUG 58938</strain>
    </source>
</reference>
<dbReference type="SUPFAM" id="SSF48452">
    <property type="entry name" value="TPR-like"/>
    <property type="match status" value="1"/>
</dbReference>
<protein>
    <submittedName>
        <fullName evidence="3">Tetratricopeptide repeat protein</fullName>
    </submittedName>
</protein>
<comment type="caution">
    <text evidence="3">The sequence shown here is derived from an EMBL/GenBank/DDBJ whole genome shotgun (WGS) entry which is preliminary data.</text>
</comment>
<name>A0ABW3K9B2_9BACT</name>
<gene>
    <name evidence="3" type="ORF">ACFQ21_24985</name>
</gene>
<evidence type="ECO:0000256" key="2">
    <source>
        <dbReference type="SAM" id="MobiDB-lite"/>
    </source>
</evidence>
<dbReference type="PROSITE" id="PS51257">
    <property type="entry name" value="PROKAR_LIPOPROTEIN"/>
    <property type="match status" value="1"/>
</dbReference>
<dbReference type="Proteomes" id="UP001597112">
    <property type="component" value="Unassembled WGS sequence"/>
</dbReference>
<proteinExistence type="predicted"/>
<feature type="compositionally biased region" description="Low complexity" evidence="2">
    <location>
        <begin position="525"/>
        <end position="535"/>
    </location>
</feature>
<dbReference type="PROSITE" id="PS50005">
    <property type="entry name" value="TPR"/>
    <property type="match status" value="1"/>
</dbReference>
<feature type="compositionally biased region" description="Polar residues" evidence="2">
    <location>
        <begin position="510"/>
        <end position="523"/>
    </location>
</feature>
<feature type="region of interest" description="Disordered" evidence="2">
    <location>
        <begin position="501"/>
        <end position="535"/>
    </location>
</feature>
<organism evidence="3 4">
    <name type="scientific">Ohtaekwangia kribbensis</name>
    <dbReference type="NCBI Taxonomy" id="688913"/>
    <lineage>
        <taxon>Bacteria</taxon>
        <taxon>Pseudomonadati</taxon>
        <taxon>Bacteroidota</taxon>
        <taxon>Cytophagia</taxon>
        <taxon>Cytophagales</taxon>
        <taxon>Fulvivirgaceae</taxon>
        <taxon>Ohtaekwangia</taxon>
    </lineage>
</organism>
<dbReference type="SMART" id="SM00028">
    <property type="entry name" value="TPR"/>
    <property type="match status" value="5"/>
</dbReference>
<evidence type="ECO:0000313" key="4">
    <source>
        <dbReference type="Proteomes" id="UP001597112"/>
    </source>
</evidence>
<keyword evidence="4" id="KW-1185">Reference proteome</keyword>
<dbReference type="Pfam" id="PF13174">
    <property type="entry name" value="TPR_6"/>
    <property type="match status" value="1"/>
</dbReference>
<feature type="repeat" description="TPR" evidence="1">
    <location>
        <begin position="220"/>
        <end position="253"/>
    </location>
</feature>